<dbReference type="NCBIfam" id="TIGR01473">
    <property type="entry name" value="cyoE_ctaB"/>
    <property type="match status" value="1"/>
</dbReference>
<comment type="catalytic activity">
    <reaction evidence="10 11">
        <text>heme b + (2E,6E)-farnesyl diphosphate + H2O = Fe(II)-heme o + diphosphate</text>
        <dbReference type="Rhea" id="RHEA:28070"/>
        <dbReference type="ChEBI" id="CHEBI:15377"/>
        <dbReference type="ChEBI" id="CHEBI:33019"/>
        <dbReference type="ChEBI" id="CHEBI:60344"/>
        <dbReference type="ChEBI" id="CHEBI:60530"/>
        <dbReference type="ChEBI" id="CHEBI:175763"/>
        <dbReference type="EC" id="2.5.1.141"/>
    </reaction>
</comment>
<dbReference type="AlphaFoldDB" id="A0A0P0N2N6"/>
<dbReference type="UniPathway" id="UPA00834">
    <property type="reaction ID" value="UER00712"/>
</dbReference>
<dbReference type="InterPro" id="IPR044878">
    <property type="entry name" value="UbiA_sf"/>
</dbReference>
<keyword evidence="7 11" id="KW-1133">Transmembrane helix</keyword>
<keyword evidence="8 11" id="KW-0350">Heme biosynthesis</keyword>
<evidence type="ECO:0000256" key="10">
    <source>
        <dbReference type="ARBA" id="ARBA00047690"/>
    </source>
</evidence>
<dbReference type="Proteomes" id="UP000196694">
    <property type="component" value="Unassembled WGS sequence"/>
</dbReference>
<evidence type="ECO:0000313" key="15">
    <source>
        <dbReference type="Proteomes" id="UP000196694"/>
    </source>
</evidence>
<evidence type="ECO:0000256" key="7">
    <source>
        <dbReference type="ARBA" id="ARBA00022989"/>
    </source>
</evidence>
<reference evidence="13 15" key="2">
    <citation type="submission" date="2017-05" db="EMBL/GenBank/DDBJ databases">
        <title>The draft genome of the hyperthermophilic archaeon 'Pyrodictium delaneyi strain Hulk', an iron and nitrate reducer, reveals the capacity for sulfate reduction.</title>
        <authorList>
            <person name="Demey L.M."/>
            <person name="Miller C."/>
            <person name="Manzella M."/>
            <person name="Reguera G."/>
            <person name="Kashefi K."/>
        </authorList>
    </citation>
    <scope>NUCLEOTIDE SEQUENCE [LARGE SCALE GENOMIC DNA]</scope>
    <source>
        <strain evidence="13 15">Hulk</strain>
    </source>
</reference>
<feature type="transmembrane region" description="Helical" evidence="11">
    <location>
        <begin position="102"/>
        <end position="122"/>
    </location>
</feature>
<feature type="transmembrane region" description="Helical" evidence="11">
    <location>
        <begin position="21"/>
        <end position="49"/>
    </location>
</feature>
<dbReference type="PANTHER" id="PTHR43448:SF2">
    <property type="entry name" value="PROTOHEME IX FARNESYLTRANSFERASE, MITOCHONDRIAL"/>
    <property type="match status" value="1"/>
</dbReference>
<dbReference type="GO" id="GO:0005886">
    <property type="term" value="C:plasma membrane"/>
    <property type="evidence" value="ECO:0007669"/>
    <property type="project" value="UniProtKB-SubCell"/>
</dbReference>
<evidence type="ECO:0000313" key="14">
    <source>
        <dbReference type="Proteomes" id="UP000058613"/>
    </source>
</evidence>
<comment type="function">
    <text evidence="1 11">Converts heme B (protoheme IX) to heme O by substitution of the vinyl group on carbon 2 of heme B porphyrin ring with a hydroxyethyl farnesyl side group.</text>
</comment>
<name>A0A0P0N2N6_9CREN</name>
<organism evidence="12 14">
    <name type="scientific">Pyrodictium delaneyi</name>
    <dbReference type="NCBI Taxonomy" id="1273541"/>
    <lineage>
        <taxon>Archaea</taxon>
        <taxon>Thermoproteota</taxon>
        <taxon>Thermoprotei</taxon>
        <taxon>Desulfurococcales</taxon>
        <taxon>Pyrodictiaceae</taxon>
        <taxon>Pyrodictium</taxon>
    </lineage>
</organism>
<dbReference type="GO" id="GO:0008495">
    <property type="term" value="F:protoheme IX farnesyltransferase activity"/>
    <property type="evidence" value="ECO:0007669"/>
    <property type="project" value="UniProtKB-UniRule"/>
</dbReference>
<keyword evidence="11" id="KW-1003">Cell membrane</keyword>
<feature type="transmembrane region" description="Helical" evidence="11">
    <location>
        <begin position="128"/>
        <end position="148"/>
    </location>
</feature>
<keyword evidence="5 11" id="KW-0808">Transferase</keyword>
<comment type="similarity">
    <text evidence="4">In the C-terminal section; belongs to the UbiA prenyltransferase family. Protoheme IX farnesyltransferase subfamily.</text>
</comment>
<dbReference type="RefSeq" id="WP_055408965.1">
    <property type="nucleotide sequence ID" value="NZ_CP013011.1"/>
</dbReference>
<evidence type="ECO:0000313" key="13">
    <source>
        <dbReference type="EMBL" id="OWJ55253.1"/>
    </source>
</evidence>
<evidence type="ECO:0000313" key="12">
    <source>
        <dbReference type="EMBL" id="ALL01174.1"/>
    </source>
</evidence>
<dbReference type="PATRIC" id="fig|1273541.4.peg.1207"/>
<dbReference type="OrthoDB" id="15428at2157"/>
<feature type="transmembrane region" description="Helical" evidence="11">
    <location>
        <begin position="252"/>
        <end position="273"/>
    </location>
</feature>
<proteinExistence type="inferred from homology"/>
<dbReference type="PROSITE" id="PS00943">
    <property type="entry name" value="UBIA"/>
    <property type="match status" value="1"/>
</dbReference>
<evidence type="ECO:0000256" key="11">
    <source>
        <dbReference type="HAMAP-Rule" id="MF_00154"/>
    </source>
</evidence>
<evidence type="ECO:0000256" key="1">
    <source>
        <dbReference type="ARBA" id="ARBA00004019"/>
    </source>
</evidence>
<dbReference type="InterPro" id="IPR000537">
    <property type="entry name" value="UbiA_prenyltransferase"/>
</dbReference>
<keyword evidence="9 11" id="KW-0472">Membrane</keyword>
<dbReference type="InterPro" id="IPR030470">
    <property type="entry name" value="UbiA_prenylTrfase_CS"/>
</dbReference>
<dbReference type="STRING" id="1273541.Pyrde_1126"/>
<gene>
    <name evidence="11" type="primary">ctaB</name>
    <name evidence="13" type="ORF">Pdsh_00010</name>
    <name evidence="12" type="ORF">Pyrde_1126</name>
</gene>
<dbReference type="HAMAP" id="MF_00154">
    <property type="entry name" value="CyoE_CtaB"/>
    <property type="match status" value="1"/>
</dbReference>
<dbReference type="Pfam" id="PF01040">
    <property type="entry name" value="UbiA"/>
    <property type="match status" value="1"/>
</dbReference>
<dbReference type="EMBL" id="NCQP01000001">
    <property type="protein sequence ID" value="OWJ55253.1"/>
    <property type="molecule type" value="Genomic_DNA"/>
</dbReference>
<evidence type="ECO:0000256" key="6">
    <source>
        <dbReference type="ARBA" id="ARBA00022692"/>
    </source>
</evidence>
<evidence type="ECO:0000256" key="4">
    <source>
        <dbReference type="ARBA" id="ARBA00010223"/>
    </source>
</evidence>
<feature type="transmembrane region" description="Helical" evidence="11">
    <location>
        <begin position="155"/>
        <end position="175"/>
    </location>
</feature>
<comment type="subcellular location">
    <subcellularLocation>
        <location evidence="2 11">Cell membrane</location>
        <topology evidence="2 11">Multi-pass membrane protein</topology>
    </subcellularLocation>
</comment>
<evidence type="ECO:0000256" key="8">
    <source>
        <dbReference type="ARBA" id="ARBA00023133"/>
    </source>
</evidence>
<dbReference type="KEGG" id="pdl:Pyrde_1126"/>
<dbReference type="EMBL" id="CP013011">
    <property type="protein sequence ID" value="ALL01174.1"/>
    <property type="molecule type" value="Genomic_DNA"/>
</dbReference>
<reference evidence="12 14" key="1">
    <citation type="submission" date="2015-10" db="EMBL/GenBank/DDBJ databases">
        <title>Complete genome sequence of hyperthermophilic archaeon Pyrodictium delaneyi Su06.</title>
        <authorList>
            <person name="Jung J.-H."/>
            <person name="Lin J."/>
            <person name="Holden J.F."/>
            <person name="Park C.-S."/>
        </authorList>
    </citation>
    <scope>NUCLEOTIDE SEQUENCE [LARGE SCALE GENOMIC DNA]</scope>
    <source>
        <strain evidence="12 14">Su06</strain>
    </source>
</reference>
<dbReference type="GO" id="GO:0048034">
    <property type="term" value="P:heme O biosynthetic process"/>
    <property type="evidence" value="ECO:0007669"/>
    <property type="project" value="UniProtKB-UniRule"/>
</dbReference>
<comment type="miscellaneous">
    <text evidence="11">Carbon 2 of the heme B porphyrin ring is defined according to the Fischer nomenclature.</text>
</comment>
<keyword evidence="6 11" id="KW-0812">Transmembrane</keyword>
<evidence type="ECO:0000256" key="2">
    <source>
        <dbReference type="ARBA" id="ARBA00004651"/>
    </source>
</evidence>
<dbReference type="PANTHER" id="PTHR43448">
    <property type="entry name" value="PROTOHEME IX FARNESYLTRANSFERASE, MITOCHONDRIAL"/>
    <property type="match status" value="1"/>
</dbReference>
<feature type="transmembrane region" description="Helical" evidence="11">
    <location>
        <begin position="61"/>
        <end position="81"/>
    </location>
</feature>
<dbReference type="Proteomes" id="UP000058613">
    <property type="component" value="Chromosome"/>
</dbReference>
<evidence type="ECO:0000256" key="3">
    <source>
        <dbReference type="ARBA" id="ARBA00004919"/>
    </source>
</evidence>
<protein>
    <recommendedName>
        <fullName evidence="11">Protoheme IX farnesyltransferase</fullName>
        <ecNumber evidence="11">2.5.1.141</ecNumber>
    </recommendedName>
    <alternativeName>
        <fullName evidence="11">Heme B farnesyltransferase</fullName>
    </alternativeName>
    <alternativeName>
        <fullName evidence="11">Heme O synthase</fullName>
    </alternativeName>
</protein>
<evidence type="ECO:0000256" key="5">
    <source>
        <dbReference type="ARBA" id="ARBA00022679"/>
    </source>
</evidence>
<accession>A0A0P0N2N6</accession>
<dbReference type="EC" id="2.5.1.141" evidence="11"/>
<evidence type="ECO:0000256" key="9">
    <source>
        <dbReference type="ARBA" id="ARBA00023136"/>
    </source>
</evidence>
<dbReference type="CDD" id="cd13957">
    <property type="entry name" value="PT_UbiA_Cox10"/>
    <property type="match status" value="1"/>
</dbReference>
<comment type="similarity">
    <text evidence="11">Belongs to the UbiA prenyltransferase family. Protoheme IX farnesyltransferase subfamily.</text>
</comment>
<dbReference type="Gene3D" id="1.10.357.140">
    <property type="entry name" value="UbiA prenyltransferase"/>
    <property type="match status" value="1"/>
</dbReference>
<dbReference type="GeneID" id="26099463"/>
<feature type="transmembrane region" description="Helical" evidence="11">
    <location>
        <begin position="181"/>
        <end position="205"/>
    </location>
</feature>
<sequence>MGRQDPSLKASYLEPQRKSRGSLIADVMALIKLRQTTLLVLSMYAAFILGGGLNRPLTDHLAVLLLGYASISAVTAINMYLDRDIDALMPRTSNRPLASGRLDSRAVLIVSSLLYTASLVLASIYINMYYSIAILIGFVFDIIAYTIMLKRRTPLSIVAGAVAGGAPSLGGWAAATGVIDVNALLLSLLVVVWVPAHIWFLATYYKDDYRKAAVPMLPVVADPNVTAMGIGLGALIMGYIVVGLWLNGVIGIIPLAYGLFAALHIFVMAVNYSFTHGDAAYARKAFKFSNMHLGVLYLFMVLEKLLHSC</sequence>
<comment type="pathway">
    <text evidence="3 11">Porphyrin-containing compound metabolism; heme O biosynthesis; heme O from protoheme: step 1/1.</text>
</comment>
<dbReference type="InterPro" id="IPR006369">
    <property type="entry name" value="Protohaem_IX_farnesylTrfase"/>
</dbReference>
<keyword evidence="15" id="KW-1185">Reference proteome</keyword>
<feature type="transmembrane region" description="Helical" evidence="11">
    <location>
        <begin position="225"/>
        <end position="246"/>
    </location>
</feature>